<organism evidence="5 6">
    <name type="scientific">Ruminococcus flavefaciens</name>
    <dbReference type="NCBI Taxonomy" id="1265"/>
    <lineage>
        <taxon>Bacteria</taxon>
        <taxon>Bacillati</taxon>
        <taxon>Bacillota</taxon>
        <taxon>Clostridia</taxon>
        <taxon>Eubacteriales</taxon>
        <taxon>Oscillospiraceae</taxon>
        <taxon>Ruminococcus</taxon>
    </lineage>
</organism>
<evidence type="ECO:0000259" key="4">
    <source>
        <dbReference type="Pfam" id="PF18244"/>
    </source>
</evidence>
<evidence type="ECO:0000313" key="6">
    <source>
        <dbReference type="Proteomes" id="UP000245720"/>
    </source>
</evidence>
<dbReference type="PANTHER" id="PTHR24041">
    <property type="entry name" value="MUCIN"/>
    <property type="match status" value="1"/>
</dbReference>
<keyword evidence="1" id="KW-0175">Coiled coil</keyword>
<evidence type="ECO:0000256" key="1">
    <source>
        <dbReference type="SAM" id="Coils"/>
    </source>
</evidence>
<dbReference type="InterPro" id="IPR040959">
    <property type="entry name" value="CttA_N"/>
</dbReference>
<proteinExistence type="predicted"/>
<dbReference type="Gene3D" id="2.60.40.3810">
    <property type="match status" value="1"/>
</dbReference>
<dbReference type="InterPro" id="IPR052504">
    <property type="entry name" value="Mucin_signaling_protection"/>
</dbReference>
<dbReference type="Gene3D" id="1.10.1330.10">
    <property type="entry name" value="Dockerin domain"/>
    <property type="match status" value="1"/>
</dbReference>
<sequence length="715" mass="75601">MKNSLFKRAIATAAAVPLALTQCLTYASAVSTDMIEAPAAVQAENDALTLESLLYIPADQTVSKWNMTVSNSLAAVQNRTGDLDITPYVEDIAGKAGAYSDAVKVILTKYIIPNGVTYEITGSNDIILKGKVTSPKQYDAYKGTPGEALKNVGDKYGVPGLINQVTFEDVDVSGEITVTIKASKLDTSTTVPVSVEFKTADGSYGIGQIPAWAKGKVLEIQAVAEKAIKEKVAADKVDAAIADYEAQIKKITDKLDKADAKIDSALKYSQSGDYANVAAIIAEANAKLAEKNFKKQIPATATDIATNATVAKAYDQALKIAAPNGEITITAAELGAFADSIKDITASLAGGVGTGTGTFDDAEKDAVIAYYADGSKGFTVKDSYKQIKATVDFSGIKSVDAGSVDVQIERVLVTETTTTTSTTTTSTTTTTTTSTDTTTTSTDTTTTSTETTTSTDTTTTSTETTSTDTTSTSTDTTTTSTTSMPADVTVTTSVVKSYVTADTDYAFYLNTEEEFDKAQVSNVILHTSYVEGYTIDGQTIITKEGEDIKDITADINFGSATPSNTYKQDNTTFKYSVPVYGVDGVLTDNEGKNLTVTVYIGVKGDTNLDSVANAVDASQVLAFYAKTSTQGGGVYDVILSESKLVSTPDGLYEEFAAFLSDVHHDSNMIVGRDGKKDARVLNANDASNILAYYSRRSSAQYNGKSDKEIWDELLG</sequence>
<dbReference type="EMBL" id="QGDI01000006">
    <property type="protein sequence ID" value="PWJ12562.1"/>
    <property type="molecule type" value="Genomic_DNA"/>
</dbReference>
<evidence type="ECO:0000256" key="2">
    <source>
        <dbReference type="SAM" id="MobiDB-lite"/>
    </source>
</evidence>
<accession>A0A315Y0B8</accession>
<dbReference type="RefSeq" id="WP_181380281.1">
    <property type="nucleotide sequence ID" value="NZ_QGDI01000006.1"/>
</dbReference>
<feature type="domain" description="Cellulose-binding protein CttA N-terminal" evidence="4">
    <location>
        <begin position="505"/>
        <end position="579"/>
    </location>
</feature>
<dbReference type="AlphaFoldDB" id="A0A315Y0B8"/>
<comment type="caution">
    <text evidence="5">The sequence shown here is derived from an EMBL/GenBank/DDBJ whole genome shotgun (WGS) entry which is preliminary data.</text>
</comment>
<evidence type="ECO:0000313" key="5">
    <source>
        <dbReference type="EMBL" id="PWJ12562.1"/>
    </source>
</evidence>
<feature type="region of interest" description="Disordered" evidence="2">
    <location>
        <begin position="418"/>
        <end position="482"/>
    </location>
</feature>
<dbReference type="Proteomes" id="UP000245720">
    <property type="component" value="Unassembled WGS sequence"/>
</dbReference>
<dbReference type="PANTHER" id="PTHR24041:SF30">
    <property type="entry name" value="MUCIN-3A"/>
    <property type="match status" value="1"/>
</dbReference>
<evidence type="ECO:0000256" key="3">
    <source>
        <dbReference type="SAM" id="SignalP"/>
    </source>
</evidence>
<dbReference type="InterPro" id="IPR036439">
    <property type="entry name" value="Dockerin_dom_sf"/>
</dbReference>
<protein>
    <recommendedName>
        <fullName evidence="4">Cellulose-binding protein CttA N-terminal domain-containing protein</fullName>
    </recommendedName>
</protein>
<feature type="coiled-coil region" evidence="1">
    <location>
        <begin position="234"/>
        <end position="261"/>
    </location>
</feature>
<name>A0A315Y0B8_RUMFL</name>
<feature type="signal peptide" evidence="3">
    <location>
        <begin position="1"/>
        <end position="29"/>
    </location>
</feature>
<gene>
    <name evidence="5" type="ORF">IE37_01645</name>
</gene>
<dbReference type="Pfam" id="PF18244">
    <property type="entry name" value="CttA_N"/>
    <property type="match status" value="1"/>
</dbReference>
<dbReference type="InterPro" id="IPR033802">
    <property type="entry name" value="CttA_X"/>
</dbReference>
<dbReference type="GO" id="GO:0000272">
    <property type="term" value="P:polysaccharide catabolic process"/>
    <property type="evidence" value="ECO:0007669"/>
    <property type="project" value="InterPro"/>
</dbReference>
<keyword evidence="3" id="KW-0732">Signal</keyword>
<feature type="chain" id="PRO_5016411015" description="Cellulose-binding protein CttA N-terminal domain-containing protein" evidence="3">
    <location>
        <begin position="30"/>
        <end position="715"/>
    </location>
</feature>
<reference evidence="5 6" key="1">
    <citation type="submission" date="2018-05" db="EMBL/GenBank/DDBJ databases">
        <title>The Hungate 1000. A catalogue of reference genomes from the rumen microbiome.</title>
        <authorList>
            <person name="Kelly W."/>
        </authorList>
    </citation>
    <scope>NUCLEOTIDE SEQUENCE [LARGE SCALE GENOMIC DNA]</scope>
    <source>
        <strain evidence="5 6">SAb67</strain>
    </source>
</reference>
<dbReference type="CDD" id="cd14257">
    <property type="entry name" value="CttA_X"/>
    <property type="match status" value="1"/>
</dbReference>